<dbReference type="PANTHER" id="PTHR33116:SF80">
    <property type="entry name" value="REVERSE TRANSCRIPTASE ZINC-BINDING DOMAIN-CONTAINING PROTEIN"/>
    <property type="match status" value="1"/>
</dbReference>
<keyword evidence="4" id="KW-1185">Reference proteome</keyword>
<keyword evidence="3" id="KW-0548">Nucleotidyltransferase</keyword>
<gene>
    <name evidence="3" type="ORF">ISN45_Aa05g000820</name>
</gene>
<dbReference type="Pfam" id="PF14111">
    <property type="entry name" value="DUF4283"/>
    <property type="match status" value="1"/>
</dbReference>
<feature type="region of interest" description="Disordered" evidence="1">
    <location>
        <begin position="375"/>
        <end position="406"/>
    </location>
</feature>
<organism evidence="3 4">
    <name type="scientific">Arabidopsis thaliana x Arabidopsis arenosa</name>
    <dbReference type="NCBI Taxonomy" id="1240361"/>
    <lineage>
        <taxon>Eukaryota</taxon>
        <taxon>Viridiplantae</taxon>
        <taxon>Streptophyta</taxon>
        <taxon>Embryophyta</taxon>
        <taxon>Tracheophyta</taxon>
        <taxon>Spermatophyta</taxon>
        <taxon>Magnoliopsida</taxon>
        <taxon>eudicotyledons</taxon>
        <taxon>Gunneridae</taxon>
        <taxon>Pentapetalae</taxon>
        <taxon>rosids</taxon>
        <taxon>malvids</taxon>
        <taxon>Brassicales</taxon>
        <taxon>Brassicaceae</taxon>
        <taxon>Camelineae</taxon>
        <taxon>Arabidopsis</taxon>
    </lineage>
</organism>
<feature type="compositionally biased region" description="Basic residues" evidence="1">
    <location>
        <begin position="382"/>
        <end position="400"/>
    </location>
</feature>
<comment type="caution">
    <text evidence="3">The sequence shown here is derived from an EMBL/GenBank/DDBJ whole genome shotgun (WGS) entry which is preliminary data.</text>
</comment>
<dbReference type="Proteomes" id="UP000694240">
    <property type="component" value="Chromosome 10"/>
</dbReference>
<dbReference type="InterPro" id="IPR005135">
    <property type="entry name" value="Endo/exonuclease/phosphatase"/>
</dbReference>
<dbReference type="Pfam" id="PF03372">
    <property type="entry name" value="Exo_endo_phos"/>
    <property type="match status" value="1"/>
</dbReference>
<dbReference type="PANTHER" id="PTHR33116">
    <property type="entry name" value="REVERSE TRANSCRIPTASE ZINC-BINDING DOMAIN-CONTAINING PROTEIN-RELATED-RELATED"/>
    <property type="match status" value="1"/>
</dbReference>
<keyword evidence="3" id="KW-0695">RNA-directed DNA polymerase</keyword>
<evidence type="ECO:0000259" key="2">
    <source>
        <dbReference type="PROSITE" id="PS50878"/>
    </source>
</evidence>
<name>A0A8T1ZI24_9BRAS</name>
<dbReference type="Pfam" id="PF13966">
    <property type="entry name" value="zf-RVT"/>
    <property type="match status" value="1"/>
</dbReference>
<feature type="region of interest" description="Disordered" evidence="1">
    <location>
        <begin position="439"/>
        <end position="469"/>
    </location>
</feature>
<protein>
    <submittedName>
        <fullName evidence="3">Reverse transcriptase domain</fullName>
    </submittedName>
</protein>
<reference evidence="3 4" key="1">
    <citation type="submission" date="2020-12" db="EMBL/GenBank/DDBJ databases">
        <title>Concerted genomic and epigenomic changes stabilize Arabidopsis allopolyploids.</title>
        <authorList>
            <person name="Chen Z."/>
        </authorList>
    </citation>
    <scope>NUCLEOTIDE SEQUENCE [LARGE SCALE GENOMIC DNA]</scope>
    <source>
        <strain evidence="3">Allo738</strain>
        <tissue evidence="3">Leaf</tissue>
    </source>
</reference>
<feature type="domain" description="Reverse transcriptase" evidence="2">
    <location>
        <begin position="1010"/>
        <end position="1288"/>
    </location>
</feature>
<dbReference type="Pfam" id="PF00078">
    <property type="entry name" value="RVT_1"/>
    <property type="match status" value="1"/>
</dbReference>
<proteinExistence type="predicted"/>
<sequence>MSSLEAVVVGSPPISTDLATSLPFSSGSVSLTLSSPSVAAALLAAGESSIISPLVATSDSGHLLDSLPIVPPPQICSSSSLPEKVPSVNVPSYAERFKASLRNLKKISSPTLEEDGIPIVQAPQLVLLQTATMWKGHIIAQFHGLLPPTGKIFSDLNPAWGKYGHIKIRTLSDTSCLIFIPCVSTREWVLQIGYWQAGNCAFNVFPWSTDGLAELSDLESAPTWAVLKNVPPQMYSLDGISVIASAIGEPLHTEKSRLDPYHFGDTKVKVEISLDSSPPTTVIVRDSLGHSVRVEVSYPRLPPKCCNYGRFGHLLNRCPKPLMKKQPKKPQVQPFAAAGIASTVTKVPLAVVKGSSISADLRAAIRALPQVPVIKGSDNTSHHVKKRIRVRSRSRGRGRSAPHVEDPVQASSVIVEPMVVKVDHRVVTDGVKEVVVPRPHPFQDSSISKGDHPASGLKKVKSSVQSGSSSLGAGSLFKKTVYAEAKKKGRQKFVPVQELVNVTSNPPILISIDSSVPTQGVFCWNVRGLNSFERQRSVRNWSGLNKPLIGGILESHVSEDNAASILSSSFPGWNWEGNFSFADGGRILVVWDPSVSVFWFKKSAQLMMCGVHSPATNDFFSVAFVYAFNIVVQRRDLWAEITNIYHQSPARFSPWLILGDFNQISSADEHYSVIPHSLPLRGMADFQDCLTYNDLSDLTSRGAFFTWSNHQPDDPVLRKLDRALVNEEWLSRFPDSFAIFDPPGDSDHSPCLVNLDASIERSKKSFKYFSFLSTHPQFKKTILDAWTKDVCIGSKLFTIGQRMKEVKAACRLLNRSGFGNIQQRTNESLSALESIQADLLSNPSPSLFREGHVARQKWNFFSKALESFYLQKSRIRWLAEGDANTLFFHRAVLSNYARNCIKVLRGENGQRIENQAQIKDMTISYFQNLLGSESSGVSPLSVEEIEGLLSFRCPSALFPQLISIPSDLEIQETFMRLPKNKAPGPDGFPVEFFLEAWDIIGADMVAAVKEFFVTGYLPRRFNATAIALIPKITGADSLSKFRPVSLCTTIYKVIARILKKRLKLFISDAVQGNQVGFVKGRLLCENVLLASELVANFHVPAEVSRGYLQIDLTKAYDSLNWEFLNNVLKAIDLPEIFIKWIMECVSTTSFSIAFNGELLGFFPGKKGLRQGDPISSLLFVLAMDVLSKKLDAGVLNHVYNPHPLCIAPLVTHLSFADDVLIFFDGDESSLEGILIILEDFRVGSGLGLNKDKTALFLDGGNFLRLQDISNRVGLQCGSFPVRYLGLPLTSRKLLRQDFQPLLDKIAKRFGSWSVKKLSFAGRLQLIRSVIYSTITFWASVFLLPNKCLEEIERMCCGFLWKGDPSSARGAKISWELVALPRKVEDLALGDWLHGTSFWKDNWTSLGPLLDITGETGPRVSGLPLNAVVSDAIRDGDWWLSSSRSRNPIIQLLKQCLPQPSIVDSSIEDDLFLWKIGDHPPSSRFSTALTWHFLNPPGPAVDWHDFVWFKGRIPKHAFITWVAARRRLHTRDKLLRWGLLVPPHCLLCNSSDETLQHLFFDCSFSREVCSVSYCSWFQPVSLL</sequence>
<dbReference type="InterPro" id="IPR026960">
    <property type="entry name" value="RVT-Znf"/>
</dbReference>
<dbReference type="PROSITE" id="PS50878">
    <property type="entry name" value="RT_POL"/>
    <property type="match status" value="1"/>
</dbReference>
<dbReference type="EMBL" id="JAEFBK010000010">
    <property type="protein sequence ID" value="KAG7558423.1"/>
    <property type="molecule type" value="Genomic_DNA"/>
</dbReference>
<accession>A0A8T1ZI24</accession>
<dbReference type="InterPro" id="IPR025558">
    <property type="entry name" value="DUF4283"/>
</dbReference>
<dbReference type="GO" id="GO:0003964">
    <property type="term" value="F:RNA-directed DNA polymerase activity"/>
    <property type="evidence" value="ECO:0007669"/>
    <property type="project" value="UniProtKB-KW"/>
</dbReference>
<dbReference type="CDD" id="cd01650">
    <property type="entry name" value="RT_nLTR_like"/>
    <property type="match status" value="1"/>
</dbReference>
<evidence type="ECO:0000313" key="3">
    <source>
        <dbReference type="EMBL" id="KAG7558423.1"/>
    </source>
</evidence>
<dbReference type="InterPro" id="IPR000477">
    <property type="entry name" value="RT_dom"/>
</dbReference>
<keyword evidence="3" id="KW-0808">Transferase</keyword>
<evidence type="ECO:0000313" key="4">
    <source>
        <dbReference type="Proteomes" id="UP000694240"/>
    </source>
</evidence>
<evidence type="ECO:0000256" key="1">
    <source>
        <dbReference type="SAM" id="MobiDB-lite"/>
    </source>
</evidence>